<evidence type="ECO:0000313" key="2">
    <source>
        <dbReference type="Proteomes" id="UP000499080"/>
    </source>
</evidence>
<gene>
    <name evidence="1" type="ORF">AVEN_161600_1</name>
</gene>
<dbReference type="EMBL" id="BGPR01001007">
    <property type="protein sequence ID" value="GBM42842.1"/>
    <property type="molecule type" value="Genomic_DNA"/>
</dbReference>
<comment type="caution">
    <text evidence="1">The sequence shown here is derived from an EMBL/GenBank/DDBJ whole genome shotgun (WGS) entry which is preliminary data.</text>
</comment>
<accession>A0A4Y2FN03</accession>
<dbReference type="Proteomes" id="UP000499080">
    <property type="component" value="Unassembled WGS sequence"/>
</dbReference>
<organism evidence="1 2">
    <name type="scientific">Araneus ventricosus</name>
    <name type="common">Orbweaver spider</name>
    <name type="synonym">Epeira ventricosa</name>
    <dbReference type="NCBI Taxonomy" id="182803"/>
    <lineage>
        <taxon>Eukaryota</taxon>
        <taxon>Metazoa</taxon>
        <taxon>Ecdysozoa</taxon>
        <taxon>Arthropoda</taxon>
        <taxon>Chelicerata</taxon>
        <taxon>Arachnida</taxon>
        <taxon>Araneae</taxon>
        <taxon>Araneomorphae</taxon>
        <taxon>Entelegynae</taxon>
        <taxon>Araneoidea</taxon>
        <taxon>Araneidae</taxon>
        <taxon>Araneus</taxon>
    </lineage>
</organism>
<proteinExistence type="predicted"/>
<reference evidence="1 2" key="1">
    <citation type="journal article" date="2019" name="Sci. Rep.">
        <title>Orb-weaving spider Araneus ventricosus genome elucidates the spidroin gene catalogue.</title>
        <authorList>
            <person name="Kono N."/>
            <person name="Nakamura H."/>
            <person name="Ohtoshi R."/>
            <person name="Moran D.A.P."/>
            <person name="Shinohara A."/>
            <person name="Yoshida Y."/>
            <person name="Fujiwara M."/>
            <person name="Mori M."/>
            <person name="Tomita M."/>
            <person name="Arakawa K."/>
        </authorList>
    </citation>
    <scope>NUCLEOTIDE SEQUENCE [LARGE SCALE GENOMIC DNA]</scope>
</reference>
<name>A0A4Y2FN03_ARAVE</name>
<sequence length="171" mass="19597">MDATFECRERVQEEHEIQYEFILMDVAGGEQPPFMQYYQTECEELPTSWTFRMRNQQVMDTGIVSSSVILRRDDSTNKPVHALVLVSSFDTSYIDSIPRCSNVFENDTMSPGDELHGFIPHLAQFPSLKNCVLHKALVVIRIVICDCHQERNEDSITSESDDNSITFPSNI</sequence>
<protein>
    <submittedName>
        <fullName evidence="1">Uncharacterized protein</fullName>
    </submittedName>
</protein>
<keyword evidence="2" id="KW-1185">Reference proteome</keyword>
<evidence type="ECO:0000313" key="1">
    <source>
        <dbReference type="EMBL" id="GBM42842.1"/>
    </source>
</evidence>
<dbReference type="AlphaFoldDB" id="A0A4Y2FN03"/>